<feature type="transmembrane region" description="Helical" evidence="7">
    <location>
        <begin position="304"/>
        <end position="324"/>
    </location>
</feature>
<evidence type="ECO:0000256" key="6">
    <source>
        <dbReference type="ARBA" id="ARBA00023136"/>
    </source>
</evidence>
<feature type="transmembrane region" description="Helical" evidence="7">
    <location>
        <begin position="271"/>
        <end position="292"/>
    </location>
</feature>
<feature type="transmembrane region" description="Helical" evidence="7">
    <location>
        <begin position="202"/>
        <end position="221"/>
    </location>
</feature>
<evidence type="ECO:0000313" key="9">
    <source>
        <dbReference type="EMBL" id="MEA5363807.1"/>
    </source>
</evidence>
<protein>
    <submittedName>
        <fullName evidence="9">MDR family MFS transporter</fullName>
    </submittedName>
</protein>
<feature type="transmembrane region" description="Helical" evidence="7">
    <location>
        <begin position="141"/>
        <end position="165"/>
    </location>
</feature>
<feature type="transmembrane region" description="Helical" evidence="7">
    <location>
        <begin position="108"/>
        <end position="129"/>
    </location>
</feature>
<organism evidence="9 10">
    <name type="scientific">Amycolatopsis heterodermiae</name>
    <dbReference type="NCBI Taxonomy" id="3110235"/>
    <lineage>
        <taxon>Bacteria</taxon>
        <taxon>Bacillati</taxon>
        <taxon>Actinomycetota</taxon>
        <taxon>Actinomycetes</taxon>
        <taxon>Pseudonocardiales</taxon>
        <taxon>Pseudonocardiaceae</taxon>
        <taxon>Amycolatopsis</taxon>
    </lineage>
</organism>
<evidence type="ECO:0000256" key="7">
    <source>
        <dbReference type="SAM" id="Phobius"/>
    </source>
</evidence>
<feature type="transmembrane region" description="Helical" evidence="7">
    <location>
        <begin position="233"/>
        <end position="250"/>
    </location>
</feature>
<feature type="transmembrane region" description="Helical" evidence="7">
    <location>
        <begin position="50"/>
        <end position="74"/>
    </location>
</feature>
<evidence type="ECO:0000256" key="1">
    <source>
        <dbReference type="ARBA" id="ARBA00004651"/>
    </source>
</evidence>
<feature type="domain" description="Major facilitator superfamily (MFS) profile" evidence="8">
    <location>
        <begin position="17"/>
        <end position="463"/>
    </location>
</feature>
<evidence type="ECO:0000256" key="3">
    <source>
        <dbReference type="ARBA" id="ARBA00022475"/>
    </source>
</evidence>
<evidence type="ECO:0000256" key="5">
    <source>
        <dbReference type="ARBA" id="ARBA00022989"/>
    </source>
</evidence>
<comment type="subcellular location">
    <subcellularLocation>
        <location evidence="1">Cell membrane</location>
        <topology evidence="1">Multi-pass membrane protein</topology>
    </subcellularLocation>
</comment>
<dbReference type="NCBIfam" id="TIGR00711">
    <property type="entry name" value="efflux_EmrB"/>
    <property type="match status" value="1"/>
</dbReference>
<feature type="transmembrane region" description="Helical" evidence="7">
    <location>
        <begin position="436"/>
        <end position="458"/>
    </location>
</feature>
<evidence type="ECO:0000259" key="8">
    <source>
        <dbReference type="PROSITE" id="PS50850"/>
    </source>
</evidence>
<keyword evidence="6 7" id="KW-0472">Membrane</keyword>
<sequence length="486" mass="50089">MTTPTRPDRLEPAVLKLAGVLVLGAMAPLLDSTIVNVALHTLGTELGAPVATVQWVSTGYLLAMATAVPGSAWLTDRFGAKRLWLAALTLFLLGSVLCGAAWDIGSLIGFRVVQGVGGGLMLPLLQTLLVRAAGGRRLGKLLAVVTLPALIGPILGPVLGGLIAGHLSWRWIFYVNVPLCLLAIVLAWRLLPADPPGKASRLDVPGLLLLSPGVAAVVYGLSEMATSDGPGSPRALLPLAAGLVLLAAFTRHAVRTTEPLVDLRLFRTRSFAASSALLFLSGLALFGSMLLLPLYYQQVQGEGVVAAGLLLAPQGLGSLLARFTGGLADRIGPRPLVLAGIALTAAGTLPFALGGQHPNGLLLAIALVVRGAGLSAANMAVLVGAYRDLPPERISHASSTTRIVQQIGGSFGTAVLAVVLQRQLTAHPGAAGQVTAFGHTFAWAVAFAALAVVPALLLPGTRPVSSGSAGWWRAIRTRRPSTPARP</sequence>
<dbReference type="PROSITE" id="PS50850">
    <property type="entry name" value="MFS"/>
    <property type="match status" value="1"/>
</dbReference>
<reference evidence="9 10" key="1">
    <citation type="submission" date="2023-12" db="EMBL/GenBank/DDBJ databases">
        <title>Amycolatopsis sp. V23-08.</title>
        <authorList>
            <person name="Somphong A."/>
        </authorList>
    </citation>
    <scope>NUCLEOTIDE SEQUENCE [LARGE SCALE GENOMIC DNA]</scope>
    <source>
        <strain evidence="9 10">V23-08</strain>
    </source>
</reference>
<feature type="transmembrane region" description="Helical" evidence="7">
    <location>
        <begin position="12"/>
        <end position="30"/>
    </location>
</feature>
<dbReference type="EMBL" id="JAYFSI010000007">
    <property type="protein sequence ID" value="MEA5363807.1"/>
    <property type="molecule type" value="Genomic_DNA"/>
</dbReference>
<feature type="transmembrane region" description="Helical" evidence="7">
    <location>
        <begin position="171"/>
        <end position="190"/>
    </location>
</feature>
<keyword evidence="5 7" id="KW-1133">Transmembrane helix</keyword>
<dbReference type="InterPro" id="IPR036259">
    <property type="entry name" value="MFS_trans_sf"/>
</dbReference>
<dbReference type="Pfam" id="PF07690">
    <property type="entry name" value="MFS_1"/>
    <property type="match status" value="1"/>
</dbReference>
<gene>
    <name evidence="9" type="ORF">VA596_30035</name>
</gene>
<dbReference type="RefSeq" id="WP_323331540.1">
    <property type="nucleotide sequence ID" value="NZ_JAYFSI010000007.1"/>
</dbReference>
<dbReference type="Gene3D" id="1.20.1720.10">
    <property type="entry name" value="Multidrug resistance protein D"/>
    <property type="match status" value="1"/>
</dbReference>
<dbReference type="Proteomes" id="UP001304298">
    <property type="component" value="Unassembled WGS sequence"/>
</dbReference>
<feature type="transmembrane region" description="Helical" evidence="7">
    <location>
        <begin position="83"/>
        <end position="102"/>
    </location>
</feature>
<name>A0ABU5RC27_9PSEU</name>
<proteinExistence type="predicted"/>
<dbReference type="InterPro" id="IPR020846">
    <property type="entry name" value="MFS_dom"/>
</dbReference>
<dbReference type="Gene3D" id="1.20.1250.20">
    <property type="entry name" value="MFS general substrate transporter like domains"/>
    <property type="match status" value="1"/>
</dbReference>
<dbReference type="SUPFAM" id="SSF103473">
    <property type="entry name" value="MFS general substrate transporter"/>
    <property type="match status" value="1"/>
</dbReference>
<dbReference type="InterPro" id="IPR004638">
    <property type="entry name" value="EmrB-like"/>
</dbReference>
<evidence type="ECO:0000256" key="4">
    <source>
        <dbReference type="ARBA" id="ARBA00022692"/>
    </source>
</evidence>
<evidence type="ECO:0000313" key="10">
    <source>
        <dbReference type="Proteomes" id="UP001304298"/>
    </source>
</evidence>
<evidence type="ECO:0000256" key="2">
    <source>
        <dbReference type="ARBA" id="ARBA00022448"/>
    </source>
</evidence>
<comment type="caution">
    <text evidence="9">The sequence shown here is derived from an EMBL/GenBank/DDBJ whole genome shotgun (WGS) entry which is preliminary data.</text>
</comment>
<keyword evidence="10" id="KW-1185">Reference proteome</keyword>
<dbReference type="PANTHER" id="PTHR42718:SF46">
    <property type="entry name" value="BLR6921 PROTEIN"/>
    <property type="match status" value="1"/>
</dbReference>
<keyword evidence="3" id="KW-1003">Cell membrane</keyword>
<keyword evidence="2" id="KW-0813">Transport</keyword>
<accession>A0ABU5RC27</accession>
<dbReference type="CDD" id="cd17503">
    <property type="entry name" value="MFS_LmrB_MDR_like"/>
    <property type="match status" value="1"/>
</dbReference>
<keyword evidence="4 7" id="KW-0812">Transmembrane</keyword>
<dbReference type="InterPro" id="IPR011701">
    <property type="entry name" value="MFS"/>
</dbReference>
<feature type="transmembrane region" description="Helical" evidence="7">
    <location>
        <begin position="336"/>
        <end position="355"/>
    </location>
</feature>
<feature type="transmembrane region" description="Helical" evidence="7">
    <location>
        <begin position="361"/>
        <end position="386"/>
    </location>
</feature>
<feature type="transmembrane region" description="Helical" evidence="7">
    <location>
        <begin position="407"/>
        <end position="424"/>
    </location>
</feature>
<dbReference type="PANTHER" id="PTHR42718">
    <property type="entry name" value="MAJOR FACILITATOR SUPERFAMILY MULTIDRUG TRANSPORTER MFSC"/>
    <property type="match status" value="1"/>
</dbReference>